<dbReference type="CDD" id="cd04781">
    <property type="entry name" value="HTH_MerR-like_sg6"/>
    <property type="match status" value="1"/>
</dbReference>
<dbReference type="InterPro" id="IPR000551">
    <property type="entry name" value="MerR-type_HTH_dom"/>
</dbReference>
<keyword evidence="4" id="KW-1185">Reference proteome</keyword>
<dbReference type="PANTHER" id="PTHR30204">
    <property type="entry name" value="REDOX-CYCLING DRUG-SENSING TRANSCRIPTIONAL ACTIVATOR SOXR"/>
    <property type="match status" value="1"/>
</dbReference>
<reference evidence="3 4" key="1">
    <citation type="submission" date="2022-09" db="EMBL/GenBank/DDBJ databases">
        <title>Draft genome of isolate Be4.</title>
        <authorList>
            <person name="Sanchez-Castro I."/>
            <person name="Martinez-Rodriguez P."/>
            <person name="Descostes M."/>
            <person name="Merroun M."/>
        </authorList>
    </citation>
    <scope>NUCLEOTIDE SEQUENCE [LARGE SCALE GENOMIC DNA]</scope>
    <source>
        <strain evidence="3 4">Be4</strain>
    </source>
</reference>
<dbReference type="Gene3D" id="1.10.1660.10">
    <property type="match status" value="1"/>
</dbReference>
<dbReference type="SUPFAM" id="SSF46955">
    <property type="entry name" value="Putative DNA-binding domain"/>
    <property type="match status" value="1"/>
</dbReference>
<dbReference type="SMART" id="SM00422">
    <property type="entry name" value="HTH_MERR"/>
    <property type="match status" value="1"/>
</dbReference>
<dbReference type="InterPro" id="IPR009061">
    <property type="entry name" value="DNA-bd_dom_put_sf"/>
</dbReference>
<dbReference type="PANTHER" id="PTHR30204:SF97">
    <property type="entry name" value="MERR FAMILY REGULATORY PROTEIN"/>
    <property type="match status" value="1"/>
</dbReference>
<keyword evidence="1" id="KW-0238">DNA-binding</keyword>
<protein>
    <submittedName>
        <fullName evidence="3">Helix-turn-helix domain-containing protein</fullName>
    </submittedName>
</protein>
<proteinExistence type="predicted"/>
<accession>A0ABT2PR65</accession>
<dbReference type="Proteomes" id="UP001525968">
    <property type="component" value="Unassembled WGS sequence"/>
</dbReference>
<name>A0ABT2PR65_9BURK</name>
<dbReference type="RefSeq" id="WP_261501619.1">
    <property type="nucleotide sequence ID" value="NZ_JAODYH010000008.1"/>
</dbReference>
<evidence type="ECO:0000259" key="2">
    <source>
        <dbReference type="PROSITE" id="PS50937"/>
    </source>
</evidence>
<sequence length="143" mass="15593">MDISEVARRSGLTTSALRFYEEKGLIHSIGRQAQRRLFGPRILEQLAIIALGRAAGFSLQEIGQMLHADGAAHIDKQKLLAKADAIDRTIRQMKAVRDGLRHAANCPEERHLDCPHFQRLMRAAGAGEIQPLVLAAGHGGASL</sequence>
<evidence type="ECO:0000313" key="3">
    <source>
        <dbReference type="EMBL" id="MCT9812371.1"/>
    </source>
</evidence>
<comment type="caution">
    <text evidence="3">The sequence shown here is derived from an EMBL/GenBank/DDBJ whole genome shotgun (WGS) entry which is preliminary data.</text>
</comment>
<dbReference type="InterPro" id="IPR047057">
    <property type="entry name" value="MerR_fam"/>
</dbReference>
<dbReference type="PRINTS" id="PR00040">
    <property type="entry name" value="HTHMERR"/>
</dbReference>
<evidence type="ECO:0000256" key="1">
    <source>
        <dbReference type="ARBA" id="ARBA00023125"/>
    </source>
</evidence>
<dbReference type="Pfam" id="PF13411">
    <property type="entry name" value="MerR_1"/>
    <property type="match status" value="1"/>
</dbReference>
<feature type="domain" description="HTH merR-type" evidence="2">
    <location>
        <begin position="1"/>
        <end position="68"/>
    </location>
</feature>
<dbReference type="PROSITE" id="PS00552">
    <property type="entry name" value="HTH_MERR_1"/>
    <property type="match status" value="1"/>
</dbReference>
<dbReference type="EMBL" id="JAODYH010000008">
    <property type="protein sequence ID" value="MCT9812371.1"/>
    <property type="molecule type" value="Genomic_DNA"/>
</dbReference>
<dbReference type="PROSITE" id="PS50937">
    <property type="entry name" value="HTH_MERR_2"/>
    <property type="match status" value="1"/>
</dbReference>
<organism evidence="3 4">
    <name type="scientific">Acidovorax bellezanensis</name>
    <dbReference type="NCBI Taxonomy" id="2976702"/>
    <lineage>
        <taxon>Bacteria</taxon>
        <taxon>Pseudomonadati</taxon>
        <taxon>Pseudomonadota</taxon>
        <taxon>Betaproteobacteria</taxon>
        <taxon>Burkholderiales</taxon>
        <taxon>Comamonadaceae</taxon>
        <taxon>Acidovorax</taxon>
    </lineage>
</organism>
<gene>
    <name evidence="3" type="ORF">N0K08_17145</name>
</gene>
<evidence type="ECO:0000313" key="4">
    <source>
        <dbReference type="Proteomes" id="UP001525968"/>
    </source>
</evidence>